<keyword evidence="2" id="KW-0067">ATP-binding</keyword>
<dbReference type="KEGG" id="ptk:EXN22_05100"/>
<evidence type="ECO:0000256" key="1">
    <source>
        <dbReference type="PIRSR" id="PIRSR640198-1"/>
    </source>
</evidence>
<proteinExistence type="predicted"/>
<dbReference type="Proteomes" id="UP000291130">
    <property type="component" value="Chromosome"/>
</dbReference>
<dbReference type="PANTHER" id="PTHR13504:SF38">
    <property type="entry name" value="FIDO DOMAIN-CONTAINING PROTEIN"/>
    <property type="match status" value="1"/>
</dbReference>
<evidence type="ECO:0000259" key="4">
    <source>
        <dbReference type="PROSITE" id="PS51459"/>
    </source>
</evidence>
<gene>
    <name evidence="5" type="ORF">EXN22_05100</name>
</gene>
<dbReference type="GO" id="GO:0005524">
    <property type="term" value="F:ATP binding"/>
    <property type="evidence" value="ECO:0007669"/>
    <property type="project" value="UniProtKB-KW"/>
</dbReference>
<reference evidence="5 6" key="1">
    <citation type="submission" date="2019-02" db="EMBL/GenBank/DDBJ databases">
        <title>Complete genome sequence of Pseudomonas sp. SNU WT1 isolated from rainbow trout.</title>
        <authorList>
            <person name="Oh W.T."/>
            <person name="Park S.C."/>
        </authorList>
    </citation>
    <scope>NUCLEOTIDE SEQUENCE [LARGE SCALE GENOMIC DNA]</scope>
    <source>
        <strain evidence="5 6">SNU WT1</strain>
    </source>
</reference>
<feature type="site" description="Important for autoinhibition of adenylyltransferase activity" evidence="3">
    <location>
        <position position="63"/>
    </location>
</feature>
<name>A0A411ME22_9PSED</name>
<dbReference type="EMBL" id="CP035952">
    <property type="protein sequence ID" value="QBF25093.1"/>
    <property type="molecule type" value="Genomic_DNA"/>
</dbReference>
<evidence type="ECO:0000256" key="3">
    <source>
        <dbReference type="PIRSR" id="PIRSR640198-3"/>
    </source>
</evidence>
<dbReference type="PANTHER" id="PTHR13504">
    <property type="entry name" value="FIDO DOMAIN-CONTAINING PROTEIN DDB_G0283145"/>
    <property type="match status" value="1"/>
</dbReference>
<protein>
    <submittedName>
        <fullName evidence="5">Fic family protein</fullName>
    </submittedName>
</protein>
<accession>A0A411ME22</accession>
<dbReference type="InterPro" id="IPR040198">
    <property type="entry name" value="Fido_containing"/>
</dbReference>
<evidence type="ECO:0000313" key="6">
    <source>
        <dbReference type="Proteomes" id="UP000291130"/>
    </source>
</evidence>
<dbReference type="OrthoDB" id="9807853at2"/>
<dbReference type="RefSeq" id="WP_130263043.1">
    <property type="nucleotide sequence ID" value="NZ_CP035952.1"/>
</dbReference>
<organism evidence="5 6">
    <name type="scientific">Pseudomonas tructae</name>
    <dbReference type="NCBI Taxonomy" id="2518644"/>
    <lineage>
        <taxon>Bacteria</taxon>
        <taxon>Pseudomonadati</taxon>
        <taxon>Pseudomonadota</taxon>
        <taxon>Gammaproteobacteria</taxon>
        <taxon>Pseudomonadales</taxon>
        <taxon>Pseudomonadaceae</taxon>
        <taxon>Pseudomonas</taxon>
    </lineage>
</organism>
<dbReference type="AlphaFoldDB" id="A0A411ME22"/>
<dbReference type="PROSITE" id="PS51459">
    <property type="entry name" value="FIDO"/>
    <property type="match status" value="1"/>
</dbReference>
<evidence type="ECO:0000313" key="5">
    <source>
        <dbReference type="EMBL" id="QBF25093.1"/>
    </source>
</evidence>
<keyword evidence="2" id="KW-0547">Nucleotide-binding</keyword>
<keyword evidence="6" id="KW-1185">Reference proteome</keyword>
<dbReference type="SUPFAM" id="SSF140931">
    <property type="entry name" value="Fic-like"/>
    <property type="match status" value="1"/>
</dbReference>
<dbReference type="Gene3D" id="1.10.3290.10">
    <property type="entry name" value="Fido-like domain"/>
    <property type="match status" value="1"/>
</dbReference>
<dbReference type="InterPro" id="IPR036597">
    <property type="entry name" value="Fido-like_dom_sf"/>
</dbReference>
<feature type="domain" description="Fido" evidence="4">
    <location>
        <begin position="110"/>
        <end position="261"/>
    </location>
</feature>
<sequence>MPTFKHHALALLNPSFDSPLVDVLTELEHLRRYRLAGTTPSSLFFQLKSIFHLLESLGSARIEGNHTTLADYVESKVEGTDSTSDQLREISNIEKAMTFVEDHFSEAEDVGLHLLRELHAITVDDLDREGDRTPGSFRAGHVRIAQSNHLPPDPVQVQGYMEELVAFINRRDPQKYDLMKVAIAHHRFGWIHPFSNGNGRVVRLLTYVMLIKYGFNVAAGGRLLNPTAVFCNDRERYYEMLAQADAGTSEGLERWCEYVLRGILDELRKLDRLLDYSYLKQAILSPALAHARERTLLTDLEYGVLRLLLDSDSAIARSSDLAAAMPGLKGPQRTYQIKKLVERGMLVPIKPNARQYTLGFSHSYLLRGVIRALTAEGFITQQLSSARQ</sequence>
<dbReference type="Pfam" id="PF02661">
    <property type="entry name" value="Fic"/>
    <property type="match status" value="1"/>
</dbReference>
<dbReference type="InterPro" id="IPR003812">
    <property type="entry name" value="Fido"/>
</dbReference>
<evidence type="ECO:0000256" key="2">
    <source>
        <dbReference type="PIRSR" id="PIRSR640198-2"/>
    </source>
</evidence>
<feature type="binding site" evidence="2">
    <location>
        <begin position="237"/>
        <end position="238"/>
    </location>
    <ligand>
        <name>ATP</name>
        <dbReference type="ChEBI" id="CHEBI:30616"/>
    </ligand>
</feature>
<feature type="active site" evidence="1">
    <location>
        <position position="192"/>
    </location>
</feature>